<sequence>MDPVDVVWYIKAGFPMNKTPLQDWSKQLQSFQLGMDYYEPVEINTSMANVESQAQLEEIPIAKDEQNVYEEAHISQYMDVESAKKEEEDQTAGTPIHTMVETPQELAAQLAEED</sequence>
<dbReference type="WBParaSite" id="nRc.2.0.1.t42950-RA">
    <property type="protein sequence ID" value="nRc.2.0.1.t42950-RA"/>
    <property type="gene ID" value="nRc.2.0.1.g42950"/>
</dbReference>
<dbReference type="Proteomes" id="UP000887565">
    <property type="component" value="Unplaced"/>
</dbReference>
<keyword evidence="1" id="KW-1185">Reference proteome</keyword>
<proteinExistence type="predicted"/>
<protein>
    <submittedName>
        <fullName evidence="2">Uncharacterized protein</fullName>
    </submittedName>
</protein>
<accession>A0A915KVX5</accession>
<organism evidence="1 2">
    <name type="scientific">Romanomermis culicivorax</name>
    <name type="common">Nematode worm</name>
    <dbReference type="NCBI Taxonomy" id="13658"/>
    <lineage>
        <taxon>Eukaryota</taxon>
        <taxon>Metazoa</taxon>
        <taxon>Ecdysozoa</taxon>
        <taxon>Nematoda</taxon>
        <taxon>Enoplea</taxon>
        <taxon>Dorylaimia</taxon>
        <taxon>Mermithida</taxon>
        <taxon>Mermithoidea</taxon>
        <taxon>Mermithidae</taxon>
        <taxon>Romanomermis</taxon>
    </lineage>
</organism>
<evidence type="ECO:0000313" key="2">
    <source>
        <dbReference type="WBParaSite" id="nRc.2.0.1.t42950-RA"/>
    </source>
</evidence>
<dbReference type="AlphaFoldDB" id="A0A915KVX5"/>
<name>A0A915KVX5_ROMCU</name>
<evidence type="ECO:0000313" key="1">
    <source>
        <dbReference type="Proteomes" id="UP000887565"/>
    </source>
</evidence>
<reference evidence="2" key="1">
    <citation type="submission" date="2022-11" db="UniProtKB">
        <authorList>
            <consortium name="WormBaseParasite"/>
        </authorList>
    </citation>
    <scope>IDENTIFICATION</scope>
</reference>